<accession>A0A836C4T7</accession>
<proteinExistence type="predicted"/>
<gene>
    <name evidence="2" type="ORF">HYH03_002837</name>
</gene>
<evidence type="ECO:0000256" key="1">
    <source>
        <dbReference type="SAM" id="MobiDB-lite"/>
    </source>
</evidence>
<dbReference type="EMBL" id="JAEHOE010000007">
    <property type="protein sequence ID" value="KAG2499258.1"/>
    <property type="molecule type" value="Genomic_DNA"/>
</dbReference>
<protein>
    <submittedName>
        <fullName evidence="2">Uncharacterized protein</fullName>
    </submittedName>
</protein>
<evidence type="ECO:0000313" key="3">
    <source>
        <dbReference type="Proteomes" id="UP000612055"/>
    </source>
</evidence>
<feature type="compositionally biased region" description="Pro residues" evidence="1">
    <location>
        <begin position="1"/>
        <end position="15"/>
    </location>
</feature>
<evidence type="ECO:0000313" key="2">
    <source>
        <dbReference type="EMBL" id="KAG2499258.1"/>
    </source>
</evidence>
<name>A0A836C4T7_9CHLO</name>
<comment type="caution">
    <text evidence="2">The sequence shown here is derived from an EMBL/GenBank/DDBJ whole genome shotgun (WGS) entry which is preliminary data.</text>
</comment>
<dbReference type="Proteomes" id="UP000612055">
    <property type="component" value="Unassembled WGS sequence"/>
</dbReference>
<keyword evidence="3" id="KW-1185">Reference proteome</keyword>
<sequence>MPCVPHPSHLPPPHAPNVKLSDDAPGPRLTFSARIVGTEAEPAEGLELEVWNSLDQINRWQAARRGPGEPITVRVRPHSKRLTVHRQRRRGLMTSLGRWGPRGTTLREWWEYHDQAGRGGQVGAAPLRLLPFLCVLAWVATSLV</sequence>
<reference evidence="2" key="1">
    <citation type="journal article" date="2020" name="bioRxiv">
        <title>Comparative genomics of Chlamydomonas.</title>
        <authorList>
            <person name="Craig R.J."/>
            <person name="Hasan A.R."/>
            <person name="Ness R.W."/>
            <person name="Keightley P.D."/>
        </authorList>
    </citation>
    <scope>NUCLEOTIDE SEQUENCE</scope>
    <source>
        <strain evidence="2">CCAP 11/70</strain>
    </source>
</reference>
<feature type="region of interest" description="Disordered" evidence="1">
    <location>
        <begin position="1"/>
        <end position="26"/>
    </location>
</feature>
<dbReference type="AlphaFoldDB" id="A0A836C4T7"/>
<organism evidence="2 3">
    <name type="scientific">Edaphochlamys debaryana</name>
    <dbReference type="NCBI Taxonomy" id="47281"/>
    <lineage>
        <taxon>Eukaryota</taxon>
        <taxon>Viridiplantae</taxon>
        <taxon>Chlorophyta</taxon>
        <taxon>core chlorophytes</taxon>
        <taxon>Chlorophyceae</taxon>
        <taxon>CS clade</taxon>
        <taxon>Chlamydomonadales</taxon>
        <taxon>Chlamydomonadales incertae sedis</taxon>
        <taxon>Edaphochlamys</taxon>
    </lineage>
</organism>